<dbReference type="GO" id="GO:0022857">
    <property type="term" value="F:transmembrane transporter activity"/>
    <property type="evidence" value="ECO:0007669"/>
    <property type="project" value="InterPro"/>
</dbReference>
<feature type="transmembrane region" description="Helical" evidence="9">
    <location>
        <begin position="12"/>
        <end position="30"/>
    </location>
</feature>
<sequence>MDVRSDRLDAALLRLVGVMVVGGMLSYLDATVVNVGIKTLTGAFDASLSTMGWVATGYLLAQAAAIPLAGWAVERYGAKRMWLVGLTVLLVGSALCAVAWNPGSLIAFRVVQGFGGGMVDPIMMTVVAQAAGPARMGRVMGIMSVPITLGPVVGPVLGGLILGSLSWQWLFLLNVPIAALALALAVRTIPADPPVFGRPAPIDALGVVLLCPGSAALVYGLSQAGEAGFGAPRVVIGLAAGLALVAAYVVHALRTKVTPLIDLRLFAGKGFAASCVIMFLVGGTLFALLFVLPLYYQEVRVHGVLSAGLLVVPLALGMPFLAPFMGRLADGIGSNILVPVGGGLVAAGMFVYFVAGPGTSQILLTGAQVVAGLGMAAIGPPTMSALYRTVPAAKVPTATGAIFIVNLIGASLGIAVTTLIMQHGARNGSLAEAAGHAFLWPFVCGLVILAAGLLLPGRPSKDVPPGPTPVGEPVDAVPVPQEGR</sequence>
<keyword evidence="4" id="KW-1003">Cell membrane</keyword>
<feature type="transmembrane region" description="Helical" evidence="9">
    <location>
        <begin position="271"/>
        <end position="296"/>
    </location>
</feature>
<keyword evidence="7 9" id="KW-0472">Membrane</keyword>
<comment type="caution">
    <text evidence="11">The sequence shown here is derived from an EMBL/GenBank/DDBJ whole genome shotgun (WGS) entry which is preliminary data.</text>
</comment>
<proteinExistence type="inferred from homology"/>
<evidence type="ECO:0000256" key="1">
    <source>
        <dbReference type="ARBA" id="ARBA00004651"/>
    </source>
</evidence>
<feature type="transmembrane region" description="Helical" evidence="9">
    <location>
        <begin position="202"/>
        <end position="222"/>
    </location>
</feature>
<comment type="similarity">
    <text evidence="2">Belongs to the major facilitator superfamily. EmrB family.</text>
</comment>
<feature type="transmembrane region" description="Helical" evidence="9">
    <location>
        <begin position="336"/>
        <end position="355"/>
    </location>
</feature>
<evidence type="ECO:0000256" key="7">
    <source>
        <dbReference type="ARBA" id="ARBA00023136"/>
    </source>
</evidence>
<evidence type="ECO:0000259" key="10">
    <source>
        <dbReference type="PROSITE" id="PS50850"/>
    </source>
</evidence>
<evidence type="ECO:0000313" key="11">
    <source>
        <dbReference type="EMBL" id="RCG32841.1"/>
    </source>
</evidence>
<dbReference type="Proteomes" id="UP000253094">
    <property type="component" value="Unassembled WGS sequence"/>
</dbReference>
<evidence type="ECO:0000256" key="2">
    <source>
        <dbReference type="ARBA" id="ARBA00008537"/>
    </source>
</evidence>
<keyword evidence="3" id="KW-0813">Transport</keyword>
<keyword evidence="6 9" id="KW-1133">Transmembrane helix</keyword>
<dbReference type="InterPro" id="IPR004638">
    <property type="entry name" value="EmrB-like"/>
</dbReference>
<dbReference type="Pfam" id="PF07690">
    <property type="entry name" value="MFS_1"/>
    <property type="match status" value="1"/>
</dbReference>
<evidence type="ECO:0000256" key="5">
    <source>
        <dbReference type="ARBA" id="ARBA00022692"/>
    </source>
</evidence>
<dbReference type="EMBL" id="QOIL01000002">
    <property type="protein sequence ID" value="RCG32841.1"/>
    <property type="molecule type" value="Genomic_DNA"/>
</dbReference>
<evidence type="ECO:0000313" key="12">
    <source>
        <dbReference type="Proteomes" id="UP000253094"/>
    </source>
</evidence>
<dbReference type="AlphaFoldDB" id="A0A367FRE1"/>
<dbReference type="GO" id="GO:0005886">
    <property type="term" value="C:plasma membrane"/>
    <property type="evidence" value="ECO:0007669"/>
    <property type="project" value="UniProtKB-SubCell"/>
</dbReference>
<dbReference type="InterPro" id="IPR020846">
    <property type="entry name" value="MFS_dom"/>
</dbReference>
<feature type="transmembrane region" description="Helical" evidence="9">
    <location>
        <begin position="302"/>
        <end position="324"/>
    </location>
</feature>
<evidence type="ECO:0000256" key="9">
    <source>
        <dbReference type="SAM" id="Phobius"/>
    </source>
</evidence>
<gene>
    <name evidence="11" type="ORF">DQ384_02985</name>
</gene>
<dbReference type="PANTHER" id="PTHR42718">
    <property type="entry name" value="MAJOR FACILITATOR SUPERFAMILY MULTIDRUG TRANSPORTER MFSC"/>
    <property type="match status" value="1"/>
</dbReference>
<evidence type="ECO:0000256" key="8">
    <source>
        <dbReference type="SAM" id="MobiDB-lite"/>
    </source>
</evidence>
<feature type="transmembrane region" description="Helical" evidence="9">
    <location>
        <begin position="234"/>
        <end position="250"/>
    </location>
</feature>
<feature type="domain" description="Major facilitator superfamily (MFS) profile" evidence="10">
    <location>
        <begin position="15"/>
        <end position="462"/>
    </location>
</feature>
<dbReference type="OrthoDB" id="9812221at2"/>
<reference evidence="11 12" key="1">
    <citation type="submission" date="2018-06" db="EMBL/GenBank/DDBJ databases">
        <title>Sphaerisporangium craniellae sp. nov., isolated from a marine sponge in the South China Sea.</title>
        <authorList>
            <person name="Li L."/>
        </authorList>
    </citation>
    <scope>NUCLEOTIDE SEQUENCE [LARGE SCALE GENOMIC DNA]</scope>
    <source>
        <strain evidence="11 12">CCTCC AA 208026</strain>
    </source>
</reference>
<organism evidence="11 12">
    <name type="scientific">Sphaerisporangium album</name>
    <dbReference type="NCBI Taxonomy" id="509200"/>
    <lineage>
        <taxon>Bacteria</taxon>
        <taxon>Bacillati</taxon>
        <taxon>Actinomycetota</taxon>
        <taxon>Actinomycetes</taxon>
        <taxon>Streptosporangiales</taxon>
        <taxon>Streptosporangiaceae</taxon>
        <taxon>Sphaerisporangium</taxon>
    </lineage>
</organism>
<dbReference type="PRINTS" id="PR01036">
    <property type="entry name" value="TCRTETB"/>
</dbReference>
<feature type="transmembrane region" description="Helical" evidence="9">
    <location>
        <begin position="50"/>
        <end position="69"/>
    </location>
</feature>
<dbReference type="PANTHER" id="PTHR42718:SF9">
    <property type="entry name" value="MAJOR FACILITATOR SUPERFAMILY MULTIDRUG TRANSPORTER MFSC"/>
    <property type="match status" value="1"/>
</dbReference>
<protein>
    <submittedName>
        <fullName evidence="11">MFS transporter</fullName>
    </submittedName>
</protein>
<evidence type="ECO:0000256" key="6">
    <source>
        <dbReference type="ARBA" id="ARBA00022989"/>
    </source>
</evidence>
<feature type="transmembrane region" description="Helical" evidence="9">
    <location>
        <begin position="361"/>
        <end position="379"/>
    </location>
</feature>
<evidence type="ECO:0000256" key="4">
    <source>
        <dbReference type="ARBA" id="ARBA00022475"/>
    </source>
</evidence>
<feature type="transmembrane region" description="Helical" evidence="9">
    <location>
        <begin position="139"/>
        <end position="163"/>
    </location>
</feature>
<comment type="subcellular location">
    <subcellularLocation>
        <location evidence="1">Cell membrane</location>
        <topology evidence="1">Multi-pass membrane protein</topology>
    </subcellularLocation>
</comment>
<keyword evidence="5 9" id="KW-0812">Transmembrane</keyword>
<dbReference type="InterPro" id="IPR036259">
    <property type="entry name" value="MFS_trans_sf"/>
</dbReference>
<dbReference type="SUPFAM" id="SSF103473">
    <property type="entry name" value="MFS general substrate transporter"/>
    <property type="match status" value="1"/>
</dbReference>
<evidence type="ECO:0000256" key="3">
    <source>
        <dbReference type="ARBA" id="ARBA00022448"/>
    </source>
</evidence>
<dbReference type="NCBIfam" id="TIGR00711">
    <property type="entry name" value="efflux_EmrB"/>
    <property type="match status" value="1"/>
</dbReference>
<feature type="region of interest" description="Disordered" evidence="8">
    <location>
        <begin position="462"/>
        <end position="484"/>
    </location>
</feature>
<dbReference type="Gene3D" id="1.20.1250.20">
    <property type="entry name" value="MFS general substrate transporter like domains"/>
    <property type="match status" value="2"/>
</dbReference>
<accession>A0A367FRE1</accession>
<feature type="transmembrane region" description="Helical" evidence="9">
    <location>
        <begin position="400"/>
        <end position="421"/>
    </location>
</feature>
<dbReference type="RefSeq" id="WP_114027474.1">
    <property type="nucleotide sequence ID" value="NZ_QOIL01000002.1"/>
</dbReference>
<feature type="transmembrane region" description="Helical" evidence="9">
    <location>
        <begin position="81"/>
        <end position="100"/>
    </location>
</feature>
<dbReference type="PROSITE" id="PS50850">
    <property type="entry name" value="MFS"/>
    <property type="match status" value="1"/>
</dbReference>
<dbReference type="InterPro" id="IPR011701">
    <property type="entry name" value="MFS"/>
</dbReference>
<name>A0A367FRE1_9ACTN</name>
<keyword evidence="12" id="KW-1185">Reference proteome</keyword>
<feature type="transmembrane region" description="Helical" evidence="9">
    <location>
        <begin position="433"/>
        <end position="455"/>
    </location>
</feature>
<feature type="transmembrane region" description="Helical" evidence="9">
    <location>
        <begin position="169"/>
        <end position="190"/>
    </location>
</feature>